<accession>A0ACC1PR54</accession>
<evidence type="ECO:0000313" key="2">
    <source>
        <dbReference type="Proteomes" id="UP001143856"/>
    </source>
</evidence>
<proteinExistence type="predicted"/>
<protein>
    <submittedName>
        <fullName evidence="1">Uncharacterized protein</fullName>
    </submittedName>
</protein>
<evidence type="ECO:0000313" key="1">
    <source>
        <dbReference type="EMBL" id="KAJ2998883.1"/>
    </source>
</evidence>
<gene>
    <name evidence="1" type="ORF">NUW58_g187</name>
</gene>
<dbReference type="Proteomes" id="UP001143856">
    <property type="component" value="Unassembled WGS sequence"/>
</dbReference>
<organism evidence="1 2">
    <name type="scientific">Xylaria curta</name>
    <dbReference type="NCBI Taxonomy" id="42375"/>
    <lineage>
        <taxon>Eukaryota</taxon>
        <taxon>Fungi</taxon>
        <taxon>Dikarya</taxon>
        <taxon>Ascomycota</taxon>
        <taxon>Pezizomycotina</taxon>
        <taxon>Sordariomycetes</taxon>
        <taxon>Xylariomycetidae</taxon>
        <taxon>Xylariales</taxon>
        <taxon>Xylariaceae</taxon>
        <taxon>Xylaria</taxon>
    </lineage>
</organism>
<keyword evidence="2" id="KW-1185">Reference proteome</keyword>
<reference evidence="1" key="1">
    <citation type="submission" date="2022-10" db="EMBL/GenBank/DDBJ databases">
        <title>Genome Sequence of Xylaria curta.</title>
        <authorList>
            <person name="Buettner E."/>
        </authorList>
    </citation>
    <scope>NUCLEOTIDE SEQUENCE</scope>
    <source>
        <strain evidence="1">Babe10</strain>
    </source>
</reference>
<dbReference type="EMBL" id="JAPDGR010000014">
    <property type="protein sequence ID" value="KAJ2998883.1"/>
    <property type="molecule type" value="Genomic_DNA"/>
</dbReference>
<comment type="caution">
    <text evidence="1">The sequence shown here is derived from an EMBL/GenBank/DDBJ whole genome shotgun (WGS) entry which is preliminary data.</text>
</comment>
<sequence>MASRAESQVKKSLLNGEIVGIDAARVTEDKKTLEVDLDLDAGVKSLLNMVESMVPKGSLVPLRGARDPNTINILLTGATSFLGTHVLQSLSSDSHVGEIHCVAVRHQKRKGSALKINVNSKIFQHPRDLTLPLFRRSSGLFAESSHKIDVIIHIGAQVSFLEPYAGTLRLANTVSTAVLYAMGSQMSIPLHYLSSAGVASVLGRAESLAPVSITEQHSPSAKGHTQSSDGYAISKWVSELLLERMALERDLPVWIHRPTNIVGDGAPTHDLVGAVPLLEVKSRARGRDELQVAGTFDFVPVEKVTSDLVACVFDSVLSPTYLPPAPNSEQLYEAALFIHHSNRSQSKVPPNELGIYLEKVEGRPFSSLPLDQWLEAAKEEGFPYVLDEYLRGILREGGEVRLPSIT</sequence>
<name>A0ACC1PR54_9PEZI</name>